<evidence type="ECO:0000256" key="1">
    <source>
        <dbReference type="SAM" id="MobiDB-lite"/>
    </source>
</evidence>
<feature type="region of interest" description="Disordered" evidence="1">
    <location>
        <begin position="309"/>
        <end position="373"/>
    </location>
</feature>
<dbReference type="EMBL" id="MN739696">
    <property type="protein sequence ID" value="QHT21755.1"/>
    <property type="molecule type" value="Genomic_DNA"/>
</dbReference>
<feature type="compositionally biased region" description="Low complexity" evidence="1">
    <location>
        <begin position="7"/>
        <end position="16"/>
    </location>
</feature>
<proteinExistence type="predicted"/>
<feature type="region of interest" description="Disordered" evidence="1">
    <location>
        <begin position="177"/>
        <end position="197"/>
    </location>
</feature>
<organism evidence="2">
    <name type="scientific">viral metagenome</name>
    <dbReference type="NCBI Taxonomy" id="1070528"/>
    <lineage>
        <taxon>unclassified sequences</taxon>
        <taxon>metagenomes</taxon>
        <taxon>organismal metagenomes</taxon>
    </lineage>
</organism>
<protein>
    <submittedName>
        <fullName evidence="2">Uncharacterized protein</fullName>
    </submittedName>
</protein>
<accession>A0A6C0E2X0</accession>
<name>A0A6C0E2X0_9ZZZZ</name>
<evidence type="ECO:0000313" key="2">
    <source>
        <dbReference type="EMBL" id="QHT21755.1"/>
    </source>
</evidence>
<feature type="compositionally biased region" description="Basic and acidic residues" evidence="1">
    <location>
        <begin position="320"/>
        <end position="338"/>
    </location>
</feature>
<dbReference type="AlphaFoldDB" id="A0A6C0E2X0"/>
<sequence>MPKHTQNNSDSESNENVVAHAAPQQPSVLSDYSTFDVKRLGFVSLKPTANAKQNVCLPKYLFDTSIEATKENAKRKGTNFYVKVGEIKMSKGGMYPYKEDYHGKEKNCKKRAQFKIAKDDSDKASAEFFALCEKIDKYMTEEINKNKNKNELLCTLTDKKEEKKCKGLTYKPMVQTKKPKKNIDADSDEEDSTKSDPYNYINVQLSKPKEYGTAKDTDYVEIDTQVFLQDNEEPERVKTVTDMEKFLRWNCKAEFVLQFFKVWIQNGGDYECSFGVKCSQIHITELASDSSSSSVPNSQLFSKSLFSSKKPNLASASGKQVEKEESEKEESEKEASEKEESENEDASEPEKEPTPEPTPVKGKGKKATTAKKH</sequence>
<reference evidence="2" key="1">
    <citation type="journal article" date="2020" name="Nature">
        <title>Giant virus diversity and host interactions through global metagenomics.</title>
        <authorList>
            <person name="Schulz F."/>
            <person name="Roux S."/>
            <person name="Paez-Espino D."/>
            <person name="Jungbluth S."/>
            <person name="Walsh D.A."/>
            <person name="Denef V.J."/>
            <person name="McMahon K.D."/>
            <person name="Konstantinidis K.T."/>
            <person name="Eloe-Fadrosh E.A."/>
            <person name="Kyrpides N.C."/>
            <person name="Woyke T."/>
        </authorList>
    </citation>
    <scope>NUCLEOTIDE SEQUENCE</scope>
    <source>
        <strain evidence="2">GVMAG-M-3300023179-103</strain>
    </source>
</reference>
<feature type="compositionally biased region" description="Basic residues" evidence="1">
    <location>
        <begin position="362"/>
        <end position="373"/>
    </location>
</feature>
<feature type="region of interest" description="Disordered" evidence="1">
    <location>
        <begin position="1"/>
        <end position="25"/>
    </location>
</feature>